<dbReference type="Proteomes" id="UP001161017">
    <property type="component" value="Unassembled WGS sequence"/>
</dbReference>
<evidence type="ECO:0000313" key="2">
    <source>
        <dbReference type="Proteomes" id="UP001161017"/>
    </source>
</evidence>
<name>A0AA43QIA4_9LECA</name>
<sequence>MAPKASRLPTAKLTVEVLAPLDGAWLGGLTGTPVADDAPPLGTPIPEVTPPAVGKGALPVPAGRVKFEEGAAPPGPPLGTMTGLLPVETGAVVKGTVTEVGVTVGVIDGVIDGVMEAVVVLGALLEVSGIATAVEKVEMSE</sequence>
<protein>
    <submittedName>
        <fullName evidence="1">Uncharacterized protein</fullName>
    </submittedName>
</protein>
<gene>
    <name evidence="1" type="ORF">OHK93_006293</name>
</gene>
<organism evidence="1 2">
    <name type="scientific">Ramalina farinacea</name>
    <dbReference type="NCBI Taxonomy" id="258253"/>
    <lineage>
        <taxon>Eukaryota</taxon>
        <taxon>Fungi</taxon>
        <taxon>Dikarya</taxon>
        <taxon>Ascomycota</taxon>
        <taxon>Pezizomycotina</taxon>
        <taxon>Lecanoromycetes</taxon>
        <taxon>OSLEUM clade</taxon>
        <taxon>Lecanoromycetidae</taxon>
        <taxon>Lecanorales</taxon>
        <taxon>Lecanorineae</taxon>
        <taxon>Ramalinaceae</taxon>
        <taxon>Ramalina</taxon>
    </lineage>
</organism>
<comment type="caution">
    <text evidence="1">The sequence shown here is derived from an EMBL/GenBank/DDBJ whole genome shotgun (WGS) entry which is preliminary data.</text>
</comment>
<evidence type="ECO:0000313" key="1">
    <source>
        <dbReference type="EMBL" id="MDI1487030.1"/>
    </source>
</evidence>
<proteinExistence type="predicted"/>
<reference evidence="1" key="1">
    <citation type="journal article" date="2023" name="Genome Biol. Evol.">
        <title>First Whole Genome Sequence and Flow Cytometry Genome Size Data for the Lichen-Forming Fungus Ramalina farinacea (Ascomycota).</title>
        <authorList>
            <person name="Llewellyn T."/>
            <person name="Mian S."/>
            <person name="Hill R."/>
            <person name="Leitch I.J."/>
            <person name="Gaya E."/>
        </authorList>
    </citation>
    <scope>NUCLEOTIDE SEQUENCE</scope>
    <source>
        <strain evidence="1">LIQ254RAFAR</strain>
    </source>
</reference>
<dbReference type="EMBL" id="JAPUFD010000004">
    <property type="protein sequence ID" value="MDI1487030.1"/>
    <property type="molecule type" value="Genomic_DNA"/>
</dbReference>
<dbReference type="AlphaFoldDB" id="A0AA43QIA4"/>
<accession>A0AA43QIA4</accession>
<keyword evidence="2" id="KW-1185">Reference proteome</keyword>